<gene>
    <name evidence="1" type="ORF">GCM10022247_05310</name>
</gene>
<proteinExistence type="predicted"/>
<evidence type="ECO:0000313" key="2">
    <source>
        <dbReference type="Proteomes" id="UP001501747"/>
    </source>
</evidence>
<dbReference type="Proteomes" id="UP001501747">
    <property type="component" value="Unassembled WGS sequence"/>
</dbReference>
<accession>A0ABP7QY18</accession>
<comment type="caution">
    <text evidence="1">The sequence shown here is derived from an EMBL/GenBank/DDBJ whole genome shotgun (WGS) entry which is preliminary data.</text>
</comment>
<evidence type="ECO:0000313" key="1">
    <source>
        <dbReference type="EMBL" id="GAA3989642.1"/>
    </source>
</evidence>
<sequence>MRIHFDDADFQLRWPRKLFVAESARLLNQRKQVGWDEACELLLEDAFVGGADGGPSSEFREIEIQEAGQPEDPWSTVARRGGRTPRQEFLRTLMASAGRLREDSVHRKPYWSQRKSVEPPLRIRQESTVRQYVALVHDLDARGYFEKRFGKDCVDDPSSIDPSSIVEQELGVPDLWPLSAHQLTDSDLLCDVIEVLHDLVARPGNRRGHSYGGCGWHHSNFSTEAGRAIYRWRVNQLLDRSELGLRLADDGDDTGRLVAVSDEAREQLLHTLLSRHESETGEQLRHAIALFRARVSDKHKKRSAVVALANILEERRKMIKVELTSKDEDALFQIANKFNIRHQNAAQKKDYGVEFLDWIFWWYLATIDLTDRISVRHHASPDVQISPDSHP</sequence>
<keyword evidence="2" id="KW-1185">Reference proteome</keyword>
<protein>
    <submittedName>
        <fullName evidence="1">Uncharacterized protein</fullName>
    </submittedName>
</protein>
<organism evidence="1 2">
    <name type="scientific">Allokutzneria multivorans</name>
    <dbReference type="NCBI Taxonomy" id="1142134"/>
    <lineage>
        <taxon>Bacteria</taxon>
        <taxon>Bacillati</taxon>
        <taxon>Actinomycetota</taxon>
        <taxon>Actinomycetes</taxon>
        <taxon>Pseudonocardiales</taxon>
        <taxon>Pseudonocardiaceae</taxon>
        <taxon>Allokutzneria</taxon>
    </lineage>
</organism>
<name>A0ABP7QY18_9PSEU</name>
<dbReference type="RefSeq" id="WP_344870851.1">
    <property type="nucleotide sequence ID" value="NZ_BAABAL010000004.1"/>
</dbReference>
<reference evidence="2" key="1">
    <citation type="journal article" date="2019" name="Int. J. Syst. Evol. Microbiol.">
        <title>The Global Catalogue of Microorganisms (GCM) 10K type strain sequencing project: providing services to taxonomists for standard genome sequencing and annotation.</title>
        <authorList>
            <consortium name="The Broad Institute Genomics Platform"/>
            <consortium name="The Broad Institute Genome Sequencing Center for Infectious Disease"/>
            <person name="Wu L."/>
            <person name="Ma J."/>
        </authorList>
    </citation>
    <scope>NUCLEOTIDE SEQUENCE [LARGE SCALE GENOMIC DNA]</scope>
    <source>
        <strain evidence="2">JCM 17342</strain>
    </source>
</reference>
<dbReference type="EMBL" id="BAABAL010000004">
    <property type="protein sequence ID" value="GAA3989642.1"/>
    <property type="molecule type" value="Genomic_DNA"/>
</dbReference>